<accession>A0A179BH77</accession>
<dbReference type="AlphaFoldDB" id="A0A179BH77"/>
<evidence type="ECO:0000256" key="1">
    <source>
        <dbReference type="ARBA" id="ARBA00022603"/>
    </source>
</evidence>
<keyword evidence="2 3" id="KW-0808">Transferase</keyword>
<name>A0A179BH77_ACIFR</name>
<protein>
    <submittedName>
        <fullName evidence="3">16S rRNA (Guanine(966)-N(2))-methyltransferase RsmD</fullName>
    </submittedName>
</protein>
<sequence length="189" mass="21067">MSVSIIAGRHRGRRLLTPVGRSLRPTPGAVRETLFNWLGGQVAGARVLDLFAGSGALGLEAWSRGAREVVFVEKNPQHRQLLSRNLAACGVAAQQLAGTDAWGYLQHCPRPFDIIFADPPFDQGWPTRMAPILWNGQQIAAEGWLYLETSAAERWDDAAIPNHWRTYRRGRCGDSHHTLYTVLPEHLHD</sequence>
<dbReference type="SUPFAM" id="SSF53335">
    <property type="entry name" value="S-adenosyl-L-methionine-dependent methyltransferases"/>
    <property type="match status" value="1"/>
</dbReference>
<evidence type="ECO:0000313" key="3">
    <source>
        <dbReference type="EMBL" id="OAP91046.1"/>
    </source>
</evidence>
<dbReference type="RefSeq" id="WP_064219203.1">
    <property type="nucleotide sequence ID" value="NZ_LVXZ01000107.1"/>
</dbReference>
<dbReference type="CDD" id="cd02440">
    <property type="entry name" value="AdoMet_MTases"/>
    <property type="match status" value="1"/>
</dbReference>
<evidence type="ECO:0000313" key="4">
    <source>
        <dbReference type="Proteomes" id="UP000078302"/>
    </source>
</evidence>
<dbReference type="OrthoDB" id="9803017at2"/>
<dbReference type="InterPro" id="IPR004398">
    <property type="entry name" value="RNA_MeTrfase_RsmD"/>
</dbReference>
<organism evidence="3 4">
    <name type="scientific">Acidithiobacillus ferrooxidans</name>
    <name type="common">Thiobacillus ferrooxidans</name>
    <dbReference type="NCBI Taxonomy" id="920"/>
    <lineage>
        <taxon>Bacteria</taxon>
        <taxon>Pseudomonadati</taxon>
        <taxon>Pseudomonadota</taxon>
        <taxon>Acidithiobacillia</taxon>
        <taxon>Acidithiobacillales</taxon>
        <taxon>Acidithiobacillaceae</taxon>
        <taxon>Acidithiobacillus</taxon>
    </lineage>
</organism>
<dbReference type="InterPro" id="IPR029063">
    <property type="entry name" value="SAM-dependent_MTases_sf"/>
</dbReference>
<proteinExistence type="predicted"/>
<dbReference type="PIRSF" id="PIRSF004553">
    <property type="entry name" value="CHP00095"/>
    <property type="match status" value="1"/>
</dbReference>
<dbReference type="PANTHER" id="PTHR43542">
    <property type="entry name" value="METHYLTRANSFERASE"/>
    <property type="match status" value="1"/>
</dbReference>
<dbReference type="GO" id="GO:0003676">
    <property type="term" value="F:nucleic acid binding"/>
    <property type="evidence" value="ECO:0007669"/>
    <property type="project" value="InterPro"/>
</dbReference>
<dbReference type="PROSITE" id="PS00092">
    <property type="entry name" value="N6_MTASE"/>
    <property type="match status" value="1"/>
</dbReference>
<keyword evidence="1 3" id="KW-0489">Methyltransferase</keyword>
<dbReference type="Proteomes" id="UP000078302">
    <property type="component" value="Unassembled WGS sequence"/>
</dbReference>
<dbReference type="GO" id="GO:0031167">
    <property type="term" value="P:rRNA methylation"/>
    <property type="evidence" value="ECO:0007669"/>
    <property type="project" value="InterPro"/>
</dbReference>
<keyword evidence="4" id="KW-1185">Reference proteome</keyword>
<dbReference type="EMBL" id="LVXZ01000107">
    <property type="protein sequence ID" value="OAP91046.1"/>
    <property type="molecule type" value="Genomic_DNA"/>
</dbReference>
<dbReference type="GO" id="GO:0008168">
    <property type="term" value="F:methyltransferase activity"/>
    <property type="evidence" value="ECO:0007669"/>
    <property type="project" value="UniProtKB-KW"/>
</dbReference>
<gene>
    <name evidence="3" type="ORF">A4H96_08550</name>
</gene>
<dbReference type="InterPro" id="IPR002052">
    <property type="entry name" value="DNA_methylase_N6_adenine_CS"/>
</dbReference>
<evidence type="ECO:0000256" key="2">
    <source>
        <dbReference type="ARBA" id="ARBA00022679"/>
    </source>
</evidence>
<reference evidence="3 4" key="1">
    <citation type="submission" date="2016-04" db="EMBL/GenBank/DDBJ databases">
        <title>Acidithiobacillus ferrooxidans genome sequencing and assembly.</title>
        <authorList>
            <person name="Zhou Z."/>
        </authorList>
    </citation>
    <scope>NUCLEOTIDE SEQUENCE [LARGE SCALE GENOMIC DNA]</scope>
    <source>
        <strain evidence="3 4">BY0502</strain>
    </source>
</reference>
<dbReference type="NCBIfam" id="TIGR00095">
    <property type="entry name" value="16S rRNA (guanine(966)-N(2))-methyltransferase RsmD"/>
    <property type="match status" value="1"/>
</dbReference>
<dbReference type="Gene3D" id="3.40.50.150">
    <property type="entry name" value="Vaccinia Virus protein VP39"/>
    <property type="match status" value="1"/>
</dbReference>
<dbReference type="PANTHER" id="PTHR43542:SF1">
    <property type="entry name" value="METHYLTRANSFERASE"/>
    <property type="match status" value="1"/>
</dbReference>
<dbReference type="Pfam" id="PF03602">
    <property type="entry name" value="Cons_hypoth95"/>
    <property type="match status" value="1"/>
</dbReference>
<comment type="caution">
    <text evidence="3">The sequence shown here is derived from an EMBL/GenBank/DDBJ whole genome shotgun (WGS) entry which is preliminary data.</text>
</comment>